<dbReference type="GO" id="GO:0004144">
    <property type="term" value="F:diacylglycerol O-acyltransferase activity"/>
    <property type="evidence" value="ECO:0007669"/>
    <property type="project" value="UniProtKB-ARBA"/>
</dbReference>
<dbReference type="eggNOG" id="KOG0831">
    <property type="taxonomic scope" value="Eukaryota"/>
</dbReference>
<dbReference type="GeneID" id="17353689"/>
<comment type="similarity">
    <text evidence="1">Belongs to the diacylglycerol acyltransferase family.</text>
</comment>
<dbReference type="InterPro" id="IPR045851">
    <property type="entry name" value="AMP-bd_C_sf"/>
</dbReference>
<name>E1ZID1_CHLVA</name>
<organism evidence="7">
    <name type="scientific">Chlorella variabilis</name>
    <name type="common">Green alga</name>
    <dbReference type="NCBI Taxonomy" id="554065"/>
    <lineage>
        <taxon>Eukaryota</taxon>
        <taxon>Viridiplantae</taxon>
        <taxon>Chlorophyta</taxon>
        <taxon>core chlorophytes</taxon>
        <taxon>Trebouxiophyceae</taxon>
        <taxon>Chlorellales</taxon>
        <taxon>Chlorellaceae</taxon>
        <taxon>Chlorella clade</taxon>
        <taxon>Chlorella</taxon>
    </lineage>
</organism>
<evidence type="ECO:0000259" key="5">
    <source>
        <dbReference type="Pfam" id="PF00501"/>
    </source>
</evidence>
<dbReference type="PANTHER" id="PTHR44378:SF2">
    <property type="entry name" value="ACYL-ACTIVATING ENZYME 17, PEROXISOMAL-RELATED"/>
    <property type="match status" value="1"/>
</dbReference>
<evidence type="ECO:0000313" key="7">
    <source>
        <dbReference type="Proteomes" id="UP000008141"/>
    </source>
</evidence>
<dbReference type="Gene3D" id="3.30.300.30">
    <property type="match status" value="1"/>
</dbReference>
<dbReference type="Pfam" id="PF03982">
    <property type="entry name" value="DAGAT"/>
    <property type="match status" value="1"/>
</dbReference>
<evidence type="ECO:0000256" key="2">
    <source>
        <dbReference type="ARBA" id="ARBA00022679"/>
    </source>
</evidence>
<dbReference type="InterPro" id="IPR029063">
    <property type="entry name" value="SAM-dependent_MTases_sf"/>
</dbReference>
<dbReference type="PANTHER" id="PTHR44378">
    <property type="entry name" value="ACYL-ACTIVATING ENZYME 17, PEROXISOMAL-RELATED"/>
    <property type="match status" value="1"/>
</dbReference>
<dbReference type="InParanoid" id="E1ZID1"/>
<feature type="domain" description="AMP-dependent synthetase/ligase" evidence="5">
    <location>
        <begin position="441"/>
        <end position="602"/>
    </location>
</feature>
<dbReference type="SUPFAM" id="SSF56801">
    <property type="entry name" value="Acetyl-CoA synthetase-like"/>
    <property type="match status" value="1"/>
</dbReference>
<evidence type="ECO:0000256" key="3">
    <source>
        <dbReference type="ARBA" id="ARBA00023315"/>
    </source>
</evidence>
<evidence type="ECO:0000313" key="6">
    <source>
        <dbReference type="EMBL" id="EFN54137.1"/>
    </source>
</evidence>
<keyword evidence="7" id="KW-1185">Reference proteome</keyword>
<proteinExistence type="inferred from homology"/>
<evidence type="ECO:0000256" key="4">
    <source>
        <dbReference type="SAM" id="MobiDB-lite"/>
    </source>
</evidence>
<dbReference type="InterPro" id="IPR042099">
    <property type="entry name" value="ANL_N_sf"/>
</dbReference>
<dbReference type="CDD" id="cd07987">
    <property type="entry name" value="LPLAT_MGAT-like"/>
    <property type="match status" value="1"/>
</dbReference>
<reference evidence="6 7" key="1">
    <citation type="journal article" date="2010" name="Plant Cell">
        <title>The Chlorella variabilis NC64A genome reveals adaptation to photosymbiosis, coevolution with viruses, and cryptic sex.</title>
        <authorList>
            <person name="Blanc G."/>
            <person name="Duncan G."/>
            <person name="Agarkova I."/>
            <person name="Borodovsky M."/>
            <person name="Gurnon J."/>
            <person name="Kuo A."/>
            <person name="Lindquist E."/>
            <person name="Lucas S."/>
            <person name="Pangilinan J."/>
            <person name="Polle J."/>
            <person name="Salamov A."/>
            <person name="Terry A."/>
            <person name="Yamada T."/>
            <person name="Dunigan D.D."/>
            <person name="Grigoriev I.V."/>
            <person name="Claverie J.M."/>
            <person name="Van Etten J.L."/>
        </authorList>
    </citation>
    <scope>NUCLEOTIDE SEQUENCE [LARGE SCALE GENOMIC DNA]</scope>
    <source>
        <strain evidence="6 7">NC64A</strain>
    </source>
</reference>
<keyword evidence="2" id="KW-0808">Transferase</keyword>
<dbReference type="OrthoDB" id="10253115at2759"/>
<accession>E1ZID1</accession>
<dbReference type="RefSeq" id="XP_005846239.1">
    <property type="nucleotide sequence ID" value="XM_005846177.1"/>
</dbReference>
<dbReference type="InterPro" id="IPR007130">
    <property type="entry name" value="DAGAT"/>
</dbReference>
<dbReference type="Pfam" id="PF00501">
    <property type="entry name" value="AMP-binding"/>
    <property type="match status" value="1"/>
</dbReference>
<dbReference type="EMBL" id="GL433848">
    <property type="protein sequence ID" value="EFN54137.1"/>
    <property type="molecule type" value="Genomic_DNA"/>
</dbReference>
<dbReference type="Proteomes" id="UP000008141">
    <property type="component" value="Unassembled WGS sequence"/>
</dbReference>
<dbReference type="eggNOG" id="KOG1175">
    <property type="taxonomic scope" value="Eukaryota"/>
</dbReference>
<dbReference type="AlphaFoldDB" id="E1ZID1"/>
<dbReference type="Gene3D" id="3.40.50.12780">
    <property type="entry name" value="N-terminal domain of ligase-like"/>
    <property type="match status" value="2"/>
</dbReference>
<gene>
    <name evidence="6" type="ORF">CHLNCDRAFT_58232</name>
</gene>
<dbReference type="Gene3D" id="3.40.50.150">
    <property type="entry name" value="Vaccinia Virus protein VP39"/>
    <property type="match status" value="1"/>
</dbReference>
<evidence type="ECO:0000256" key="1">
    <source>
        <dbReference type="ARBA" id="ARBA00005420"/>
    </source>
</evidence>
<dbReference type="SUPFAM" id="SSF53335">
    <property type="entry name" value="S-adenosyl-L-methionine-dependent methyltransferases"/>
    <property type="match status" value="1"/>
</dbReference>
<protein>
    <recommendedName>
        <fullName evidence="5">AMP-dependent synthetase/ligase domain-containing protein</fullName>
    </recommendedName>
</protein>
<feature type="region of interest" description="Disordered" evidence="4">
    <location>
        <begin position="39"/>
        <end position="78"/>
    </location>
</feature>
<dbReference type="InterPro" id="IPR000873">
    <property type="entry name" value="AMP-dep_synth/lig_dom"/>
</dbReference>
<dbReference type="KEGG" id="cvr:CHLNCDRAFT_58232"/>
<keyword evidence="3" id="KW-0012">Acyltransferase</keyword>
<sequence length="1167" mass="126107">MLAPAARDRGPTCRVQLFIGAALFILGFSVGTARERWVNPTHPAPSSRAIQPTGLWRTHSRAAEEGSTLEESSNHADTAAAGASAAAAAQEAAARAAAAAEEAAVAAAAAAAGAKPCSEPVVSLPENIQDLNQRTQQCMKLGIEYAAKLKQFALRKKHELHTNQWSTQFTSPISKALPRAFLDFAQWSGTDKVTDHAYHYAYTRYLSHVRFTDLRMLEIGLGCDMGYGPGASLKLWHAFLPCAKISFVEYDRDCSVKWKDSVEKEAGGKLYIGSQDDPALLGEIVADAKAEGGFDMIVDDGSHIPQEQMSTLRALWPAIKPGGIYVIEDLHDHYFLQRPLDGYEPPELPIPLYQRLIHLINCRIESFYKFDVSGRSWCRNEVQLSMFETGDPGADWDLLQRISFSNPEDFWPHLLALLCIRFHKPPHSARLNIAECALTGRDPDRPAIVWADEAAPHVLHSMSLGQLATRSAHVADALRALGLKPGDAVAIDMPLTAEAVCIYLGIVLAGCAVVSIADSFVADVILRGGKALPLYARVAEAGVPQAIVLPAQAGGQLQVDLRRQDLSWERFLGAVPEPTSITAHVVDAAEITNILFSSGTTALLNSATIALFQGSPLGRPFGVFVERARVTTLGLVPSIVKAWRATGCMKGLNWSCLRCYSSTGEASAPEDCLWLMARAGYKPVIEYCGGTELGGAYFSGSPLQPQSPSTFSTPTVGHRPVILCSPAQPEGSLTLSPHGDTQPLTGELALAVPCLGASQQLLNKDHRQAYYEGMPQIPGGRWFLRRHGDEVERLPGGAYRALGRVDDTMNLGGIKVGSVELERACVENVEGVVEAAAVACPSPGGGPEQLFLFLVLRTGASAASAELKKRCQQEISGKLNPLFRVHKVLLRRSLPRNASNKVMRRNLRDELLRSQSKLWRWHVLRDWGLYKHFPACAKGSRLVNTAELDPARRYVLGLHPYGVMGNASVVALGTDGMGFSTAFPGIRLSQAILDFIFMTPGAREISLLHGWCGVSRDILLARLAGGPGSAVCIVVGGAAEAPGTMDLVLKRRKGFVRVALEAGADLVPVLAFGENEAVHRVRVTPGSWLDWMQTATKLFGFTLPLCYGRGLLGLRYGPFPEPVPLVTVVGAPLRLPAFHGEACETSDEQPCFFHTTPGAFTPPNLLS</sequence>